<keyword evidence="2" id="KW-1185">Reference proteome</keyword>
<gene>
    <name evidence="1" type="ORF">CC86DRAFT_400436</name>
</gene>
<reference evidence="1" key="1">
    <citation type="journal article" date="2020" name="Stud. Mycol.">
        <title>101 Dothideomycetes genomes: a test case for predicting lifestyles and emergence of pathogens.</title>
        <authorList>
            <person name="Haridas S."/>
            <person name="Albert R."/>
            <person name="Binder M."/>
            <person name="Bloem J."/>
            <person name="Labutti K."/>
            <person name="Salamov A."/>
            <person name="Andreopoulos B."/>
            <person name="Baker S."/>
            <person name="Barry K."/>
            <person name="Bills G."/>
            <person name="Bluhm B."/>
            <person name="Cannon C."/>
            <person name="Castanera R."/>
            <person name="Culley D."/>
            <person name="Daum C."/>
            <person name="Ezra D."/>
            <person name="Gonzalez J."/>
            <person name="Henrissat B."/>
            <person name="Kuo A."/>
            <person name="Liang C."/>
            <person name="Lipzen A."/>
            <person name="Lutzoni F."/>
            <person name="Magnuson J."/>
            <person name="Mondo S."/>
            <person name="Nolan M."/>
            <person name="Ohm R."/>
            <person name="Pangilinan J."/>
            <person name="Park H.-J."/>
            <person name="Ramirez L."/>
            <person name="Alfaro M."/>
            <person name="Sun H."/>
            <person name="Tritt A."/>
            <person name="Yoshinaga Y."/>
            <person name="Zwiers L.-H."/>
            <person name="Turgeon B."/>
            <person name="Goodwin S."/>
            <person name="Spatafora J."/>
            <person name="Crous P."/>
            <person name="Grigoriev I."/>
        </authorList>
    </citation>
    <scope>NUCLEOTIDE SEQUENCE</scope>
    <source>
        <strain evidence="1">CBS 113818</strain>
    </source>
</reference>
<dbReference type="Proteomes" id="UP000799424">
    <property type="component" value="Unassembled WGS sequence"/>
</dbReference>
<dbReference type="AlphaFoldDB" id="A0A6A7AL09"/>
<accession>A0A6A7AL09</accession>
<name>A0A6A7AL09_9PLEO</name>
<evidence type="ECO:0000313" key="2">
    <source>
        <dbReference type="Proteomes" id="UP000799424"/>
    </source>
</evidence>
<dbReference type="EMBL" id="MU006216">
    <property type="protein sequence ID" value="KAF2833843.1"/>
    <property type="molecule type" value="Genomic_DNA"/>
</dbReference>
<evidence type="ECO:0000313" key="1">
    <source>
        <dbReference type="EMBL" id="KAF2833843.1"/>
    </source>
</evidence>
<organism evidence="1 2">
    <name type="scientific">Ophiobolus disseminans</name>
    <dbReference type="NCBI Taxonomy" id="1469910"/>
    <lineage>
        <taxon>Eukaryota</taxon>
        <taxon>Fungi</taxon>
        <taxon>Dikarya</taxon>
        <taxon>Ascomycota</taxon>
        <taxon>Pezizomycotina</taxon>
        <taxon>Dothideomycetes</taxon>
        <taxon>Pleosporomycetidae</taxon>
        <taxon>Pleosporales</taxon>
        <taxon>Pleosporineae</taxon>
        <taxon>Phaeosphaeriaceae</taxon>
        <taxon>Ophiobolus</taxon>
    </lineage>
</organism>
<sequence>MAGSGNEGFLTSTPCIRLAGRVVENAKRFADEDPHPDTPASKQARCLSSPFFNLPQEVRDDIYSLAFEPDARINQPIHRTIHFTGFSLVAYRANDRFNILAPYSQRGLRLWTVVSKQFLAEAIASFARDRIFEVKSNFLRETATQVPRHPLPTLLQSIRTIRAPCARTRYTTALGTKTIEFKKADENALATFFALRGEDKPVLNLEMYWEFDLHCGFDDSDPVFRLSVLMQQRHTFSRVTITAGNTSCIKHRSKALLRGHSPLNPLPLAQTLYDAAKDKLWKHAEFWAQSLVRQDAGKGTKCTTSEEEADEFWYGYDTCFKTVEAVDGETKPTTRLEAKMC</sequence>
<proteinExistence type="predicted"/>
<evidence type="ECO:0008006" key="3">
    <source>
        <dbReference type="Google" id="ProtNLM"/>
    </source>
</evidence>
<protein>
    <recommendedName>
        <fullName evidence="3">F-box domain-containing protein</fullName>
    </recommendedName>
</protein>